<proteinExistence type="predicted"/>
<dbReference type="InterPro" id="IPR000719">
    <property type="entry name" value="Prot_kinase_dom"/>
</dbReference>
<dbReference type="Proteomes" id="UP000294933">
    <property type="component" value="Unassembled WGS sequence"/>
</dbReference>
<dbReference type="PANTHER" id="PTHR44329:SF214">
    <property type="entry name" value="PROTEIN KINASE DOMAIN-CONTAINING PROTEIN"/>
    <property type="match status" value="1"/>
</dbReference>
<keyword evidence="4" id="KW-1185">Reference proteome</keyword>
<dbReference type="PANTHER" id="PTHR44329">
    <property type="entry name" value="SERINE/THREONINE-PROTEIN KINASE TNNI3K-RELATED"/>
    <property type="match status" value="1"/>
</dbReference>
<evidence type="ECO:0000313" key="4">
    <source>
        <dbReference type="Proteomes" id="UP000294933"/>
    </source>
</evidence>
<dbReference type="EMBL" id="ML170156">
    <property type="protein sequence ID" value="TDL29261.1"/>
    <property type="molecule type" value="Genomic_DNA"/>
</dbReference>
<dbReference type="SUPFAM" id="SSF81901">
    <property type="entry name" value="HCP-like"/>
    <property type="match status" value="1"/>
</dbReference>
<keyword evidence="3" id="KW-0418">Kinase</keyword>
<dbReference type="AlphaFoldDB" id="A0A4R5XDX4"/>
<reference evidence="3 4" key="1">
    <citation type="submission" date="2018-06" db="EMBL/GenBank/DDBJ databases">
        <title>A transcriptomic atlas of mushroom development highlights an independent origin of complex multicellularity.</title>
        <authorList>
            <consortium name="DOE Joint Genome Institute"/>
            <person name="Krizsan K."/>
            <person name="Almasi E."/>
            <person name="Merenyi Z."/>
            <person name="Sahu N."/>
            <person name="Viragh M."/>
            <person name="Koszo T."/>
            <person name="Mondo S."/>
            <person name="Kiss B."/>
            <person name="Balint B."/>
            <person name="Kues U."/>
            <person name="Barry K."/>
            <person name="Hegedus J.C."/>
            <person name="Henrissat B."/>
            <person name="Johnson J."/>
            <person name="Lipzen A."/>
            <person name="Ohm R."/>
            <person name="Nagy I."/>
            <person name="Pangilinan J."/>
            <person name="Yan J."/>
            <person name="Xiong Y."/>
            <person name="Grigoriev I.V."/>
            <person name="Hibbett D.S."/>
            <person name="Nagy L.G."/>
        </authorList>
    </citation>
    <scope>NUCLEOTIDE SEQUENCE [LARGE SCALE GENOMIC DNA]</scope>
    <source>
        <strain evidence="3 4">SZMC22713</strain>
    </source>
</reference>
<sequence length="531" mass="59568">MGRIKTTARKLAPQPIPGKGIKRKHTPVSSIGEREKSLDPDTLSSAAADLWNRYHELGNLEDLQEAINIDRQVFKIYAKANSKEFFAGAGNLGVGLLDLFTRTGQQNDLTEALHLLQQAALSMPPDNPAYPRAKVNLGNAYRAKFELLGEAIDLDNAIDLYDEAAQITPPDYPLMDVEHRQSGLARCLLMRGFPQDIPRAMSLLAVKPMSKIMKKSSDEPLPPLTTYPKIGPNFREYREFDLPVRNLTGSVVKVAEFACGFGYFADVFLGDWRDGRRSNKKKVAIKVLRRNQMDVDDDPSLQRIHKRLLSEIRVWSTLDHSNVVKMHGICDGFGPYMSIICPWYSNGTISNFLQKYKSIIYEERLRLIREVSCGLAYLHSKGIIHGDLTGPNILVDDDHHACLSDFGLSVLAKELDFPTMPQSSAVGGAVRWAAPELFSFDGIGTALTQWCDIYSFGSVALEIFTGSIPYADVEYDIEVLLKYVVAGVRPRRPRNKPIHDIHWSAIHQCWSNEPIKRPRTTALASLFQELE</sequence>
<dbReference type="InterPro" id="IPR011990">
    <property type="entry name" value="TPR-like_helical_dom_sf"/>
</dbReference>
<dbReference type="OrthoDB" id="346907at2759"/>
<dbReference type="InterPro" id="IPR051681">
    <property type="entry name" value="Ser/Thr_Kinases-Pseudokinases"/>
</dbReference>
<keyword evidence="3" id="KW-0808">Transferase</keyword>
<evidence type="ECO:0000259" key="2">
    <source>
        <dbReference type="PROSITE" id="PS50011"/>
    </source>
</evidence>
<dbReference type="VEuPathDB" id="FungiDB:BD410DRAFT_779602"/>
<dbReference type="InterPro" id="IPR011009">
    <property type="entry name" value="Kinase-like_dom_sf"/>
</dbReference>
<dbReference type="PROSITE" id="PS50011">
    <property type="entry name" value="PROTEIN_KINASE_DOM"/>
    <property type="match status" value="1"/>
</dbReference>
<dbReference type="STRING" id="50990.A0A4R5XDX4"/>
<gene>
    <name evidence="3" type="ORF">BD410DRAFT_779602</name>
</gene>
<dbReference type="SUPFAM" id="SSF56112">
    <property type="entry name" value="Protein kinase-like (PK-like)"/>
    <property type="match status" value="1"/>
</dbReference>
<dbReference type="InterPro" id="IPR001245">
    <property type="entry name" value="Ser-Thr/Tyr_kinase_cat_dom"/>
</dbReference>
<dbReference type="Gene3D" id="1.25.40.10">
    <property type="entry name" value="Tetratricopeptide repeat domain"/>
    <property type="match status" value="1"/>
</dbReference>
<evidence type="ECO:0000256" key="1">
    <source>
        <dbReference type="SAM" id="MobiDB-lite"/>
    </source>
</evidence>
<evidence type="ECO:0000313" key="3">
    <source>
        <dbReference type="EMBL" id="TDL29261.1"/>
    </source>
</evidence>
<feature type="region of interest" description="Disordered" evidence="1">
    <location>
        <begin position="1"/>
        <end position="39"/>
    </location>
</feature>
<dbReference type="GO" id="GO:0004674">
    <property type="term" value="F:protein serine/threonine kinase activity"/>
    <property type="evidence" value="ECO:0007669"/>
    <property type="project" value="TreeGrafter"/>
</dbReference>
<dbReference type="GO" id="GO:0005524">
    <property type="term" value="F:ATP binding"/>
    <property type="evidence" value="ECO:0007669"/>
    <property type="project" value="InterPro"/>
</dbReference>
<dbReference type="Gene3D" id="1.10.510.10">
    <property type="entry name" value="Transferase(Phosphotransferase) domain 1"/>
    <property type="match status" value="1"/>
</dbReference>
<protein>
    <submittedName>
        <fullName evidence="3">Kinase-like protein</fullName>
    </submittedName>
</protein>
<organism evidence="3 4">
    <name type="scientific">Rickenella mellea</name>
    <dbReference type="NCBI Taxonomy" id="50990"/>
    <lineage>
        <taxon>Eukaryota</taxon>
        <taxon>Fungi</taxon>
        <taxon>Dikarya</taxon>
        <taxon>Basidiomycota</taxon>
        <taxon>Agaricomycotina</taxon>
        <taxon>Agaricomycetes</taxon>
        <taxon>Hymenochaetales</taxon>
        <taxon>Rickenellaceae</taxon>
        <taxon>Rickenella</taxon>
    </lineage>
</organism>
<feature type="domain" description="Protein kinase" evidence="2">
    <location>
        <begin position="253"/>
        <end position="531"/>
    </location>
</feature>
<name>A0A4R5XDX4_9AGAM</name>
<accession>A0A4R5XDX4</accession>
<dbReference type="Pfam" id="PF07714">
    <property type="entry name" value="PK_Tyr_Ser-Thr"/>
    <property type="match status" value="1"/>
</dbReference>